<dbReference type="EMBL" id="JAIWYP010000007">
    <property type="protein sequence ID" value="KAH3800882.1"/>
    <property type="molecule type" value="Genomic_DNA"/>
</dbReference>
<sequence length="75" mass="7447">MTYSTKVLETSTASAPIVTLAATPTASGATINYAFTAAGNPDSVGAIGLTTGAITLATGKSIDYETTTSIVFVVT</sequence>
<dbReference type="GO" id="GO:0016020">
    <property type="term" value="C:membrane"/>
    <property type="evidence" value="ECO:0007669"/>
    <property type="project" value="InterPro"/>
</dbReference>
<dbReference type="InterPro" id="IPR015919">
    <property type="entry name" value="Cadherin-like_sf"/>
</dbReference>
<protein>
    <submittedName>
        <fullName evidence="1">Uncharacterized protein</fullName>
    </submittedName>
</protein>
<reference evidence="1" key="2">
    <citation type="submission" date="2020-11" db="EMBL/GenBank/DDBJ databases">
        <authorList>
            <person name="McCartney M.A."/>
            <person name="Auch B."/>
            <person name="Kono T."/>
            <person name="Mallez S."/>
            <person name="Becker A."/>
            <person name="Gohl D.M."/>
            <person name="Silverstein K.A.T."/>
            <person name="Koren S."/>
            <person name="Bechman K.B."/>
            <person name="Herman A."/>
            <person name="Abrahante J.E."/>
            <person name="Garbe J."/>
        </authorList>
    </citation>
    <scope>NUCLEOTIDE SEQUENCE</scope>
    <source>
        <strain evidence="1">Duluth1</strain>
        <tissue evidence="1">Whole animal</tissue>
    </source>
</reference>
<dbReference type="Proteomes" id="UP000828390">
    <property type="component" value="Unassembled WGS sequence"/>
</dbReference>
<reference evidence="1" key="1">
    <citation type="journal article" date="2019" name="bioRxiv">
        <title>The Genome of the Zebra Mussel, Dreissena polymorpha: A Resource for Invasive Species Research.</title>
        <authorList>
            <person name="McCartney M.A."/>
            <person name="Auch B."/>
            <person name="Kono T."/>
            <person name="Mallez S."/>
            <person name="Zhang Y."/>
            <person name="Obille A."/>
            <person name="Becker A."/>
            <person name="Abrahante J.E."/>
            <person name="Garbe J."/>
            <person name="Badalamenti J.P."/>
            <person name="Herman A."/>
            <person name="Mangelson H."/>
            <person name="Liachko I."/>
            <person name="Sullivan S."/>
            <person name="Sone E.D."/>
            <person name="Koren S."/>
            <person name="Silverstein K.A.T."/>
            <person name="Beckman K.B."/>
            <person name="Gohl D.M."/>
        </authorList>
    </citation>
    <scope>NUCLEOTIDE SEQUENCE</scope>
    <source>
        <strain evidence="1">Duluth1</strain>
        <tissue evidence="1">Whole animal</tissue>
    </source>
</reference>
<name>A0A9D4FRY5_DREPO</name>
<dbReference type="AlphaFoldDB" id="A0A9D4FRY5"/>
<comment type="caution">
    <text evidence="1">The sequence shown here is derived from an EMBL/GenBank/DDBJ whole genome shotgun (WGS) entry which is preliminary data.</text>
</comment>
<keyword evidence="2" id="KW-1185">Reference proteome</keyword>
<gene>
    <name evidence="1" type="ORF">DPMN_154525</name>
</gene>
<dbReference type="SUPFAM" id="SSF49313">
    <property type="entry name" value="Cadherin-like"/>
    <property type="match status" value="1"/>
</dbReference>
<accession>A0A9D4FRY5</accession>
<proteinExistence type="predicted"/>
<dbReference type="GO" id="GO:0005509">
    <property type="term" value="F:calcium ion binding"/>
    <property type="evidence" value="ECO:0007669"/>
    <property type="project" value="InterPro"/>
</dbReference>
<dbReference type="Gene3D" id="2.60.40.60">
    <property type="entry name" value="Cadherins"/>
    <property type="match status" value="1"/>
</dbReference>
<evidence type="ECO:0000313" key="2">
    <source>
        <dbReference type="Proteomes" id="UP000828390"/>
    </source>
</evidence>
<evidence type="ECO:0000313" key="1">
    <source>
        <dbReference type="EMBL" id="KAH3800882.1"/>
    </source>
</evidence>
<organism evidence="1 2">
    <name type="scientific">Dreissena polymorpha</name>
    <name type="common">Zebra mussel</name>
    <name type="synonym">Mytilus polymorpha</name>
    <dbReference type="NCBI Taxonomy" id="45954"/>
    <lineage>
        <taxon>Eukaryota</taxon>
        <taxon>Metazoa</taxon>
        <taxon>Spiralia</taxon>
        <taxon>Lophotrochozoa</taxon>
        <taxon>Mollusca</taxon>
        <taxon>Bivalvia</taxon>
        <taxon>Autobranchia</taxon>
        <taxon>Heteroconchia</taxon>
        <taxon>Euheterodonta</taxon>
        <taxon>Imparidentia</taxon>
        <taxon>Neoheterodontei</taxon>
        <taxon>Myida</taxon>
        <taxon>Dreissenoidea</taxon>
        <taxon>Dreissenidae</taxon>
        <taxon>Dreissena</taxon>
    </lineage>
</organism>